<evidence type="ECO:0000256" key="2">
    <source>
        <dbReference type="ARBA" id="ARBA00005466"/>
    </source>
</evidence>
<dbReference type="GO" id="GO:0016491">
    <property type="term" value="F:oxidoreductase activity"/>
    <property type="evidence" value="ECO:0007669"/>
    <property type="project" value="UniProtKB-KW"/>
</dbReference>
<dbReference type="PROSITE" id="PS00862">
    <property type="entry name" value="OX2_COVAL_FAD"/>
    <property type="match status" value="1"/>
</dbReference>
<dbReference type="PANTHER" id="PTHR42973:SF39">
    <property type="entry name" value="FAD-BINDING PCMH-TYPE DOMAIN-CONTAINING PROTEIN"/>
    <property type="match status" value="1"/>
</dbReference>
<dbReference type="Gene3D" id="3.30.43.10">
    <property type="entry name" value="Uridine Diphospho-n-acetylenolpyruvylglucosamine Reductase, domain 2"/>
    <property type="match status" value="1"/>
</dbReference>
<evidence type="ECO:0000259" key="6">
    <source>
        <dbReference type="PROSITE" id="PS51387"/>
    </source>
</evidence>
<keyword evidence="4" id="KW-0274">FAD</keyword>
<accession>A0A263D4W8</accession>
<dbReference type="EMBL" id="NKYE01000007">
    <property type="protein sequence ID" value="OZM72647.1"/>
    <property type="molecule type" value="Genomic_DNA"/>
</dbReference>
<evidence type="ECO:0000256" key="1">
    <source>
        <dbReference type="ARBA" id="ARBA00001974"/>
    </source>
</evidence>
<comment type="caution">
    <text evidence="7">The sequence shown here is derived from an EMBL/GenBank/DDBJ whole genome shotgun (WGS) entry which is preliminary data.</text>
</comment>
<dbReference type="PANTHER" id="PTHR42973">
    <property type="entry name" value="BINDING OXIDOREDUCTASE, PUTATIVE (AFU_ORTHOLOGUE AFUA_1G17690)-RELATED"/>
    <property type="match status" value="1"/>
</dbReference>
<dbReference type="AlphaFoldDB" id="A0A263D4W8"/>
<evidence type="ECO:0000313" key="8">
    <source>
        <dbReference type="Proteomes" id="UP000242444"/>
    </source>
</evidence>
<keyword evidence="5" id="KW-0560">Oxidoreductase</keyword>
<dbReference type="InterPro" id="IPR016166">
    <property type="entry name" value="FAD-bd_PCMH"/>
</dbReference>
<name>A0A263D4W8_9PSEU</name>
<dbReference type="InParanoid" id="A0A263D4W8"/>
<evidence type="ECO:0000256" key="4">
    <source>
        <dbReference type="ARBA" id="ARBA00022827"/>
    </source>
</evidence>
<dbReference type="InterPro" id="IPR036318">
    <property type="entry name" value="FAD-bd_PCMH-like_sf"/>
</dbReference>
<dbReference type="InterPro" id="IPR016169">
    <property type="entry name" value="FAD-bd_PCMH_sub2"/>
</dbReference>
<dbReference type="PROSITE" id="PS51387">
    <property type="entry name" value="FAD_PCMH"/>
    <property type="match status" value="1"/>
</dbReference>
<feature type="domain" description="FAD-binding PCMH-type" evidence="6">
    <location>
        <begin position="40"/>
        <end position="208"/>
    </location>
</feature>
<evidence type="ECO:0000313" key="7">
    <source>
        <dbReference type="EMBL" id="OZM72647.1"/>
    </source>
</evidence>
<evidence type="ECO:0000256" key="3">
    <source>
        <dbReference type="ARBA" id="ARBA00022630"/>
    </source>
</evidence>
<dbReference type="InterPro" id="IPR006094">
    <property type="entry name" value="Oxid_FAD_bind_N"/>
</dbReference>
<comment type="similarity">
    <text evidence="2">Belongs to the oxygen-dependent FAD-linked oxidoreductase family.</text>
</comment>
<dbReference type="OrthoDB" id="5169292at2"/>
<protein>
    <submittedName>
        <fullName evidence="7">FAD-linked oxidoreductase</fullName>
    </submittedName>
</protein>
<evidence type="ECO:0000256" key="5">
    <source>
        <dbReference type="ARBA" id="ARBA00023002"/>
    </source>
</evidence>
<dbReference type="InterPro" id="IPR006093">
    <property type="entry name" value="Oxy_OxRdtase_FAD_BS"/>
</dbReference>
<keyword evidence="3" id="KW-0285">Flavoprotein</keyword>
<dbReference type="RefSeq" id="WP_094863124.1">
    <property type="nucleotide sequence ID" value="NZ_NKYE01000007.1"/>
</dbReference>
<dbReference type="FunCoup" id="A0A263D4W8">
    <property type="interactions" value="2"/>
</dbReference>
<dbReference type="InterPro" id="IPR016167">
    <property type="entry name" value="FAD-bd_PCMH_sub1"/>
</dbReference>
<keyword evidence="8" id="KW-1185">Reference proteome</keyword>
<dbReference type="Pfam" id="PF01565">
    <property type="entry name" value="FAD_binding_4"/>
    <property type="match status" value="1"/>
</dbReference>
<gene>
    <name evidence="7" type="ORF">CFN78_13500</name>
</gene>
<comment type="cofactor">
    <cofactor evidence="1">
        <name>FAD</name>
        <dbReference type="ChEBI" id="CHEBI:57692"/>
    </cofactor>
</comment>
<dbReference type="InterPro" id="IPR050416">
    <property type="entry name" value="FAD-linked_Oxidoreductase"/>
</dbReference>
<dbReference type="Gene3D" id="3.40.462.20">
    <property type="match status" value="1"/>
</dbReference>
<dbReference type="Gene3D" id="3.30.465.10">
    <property type="match status" value="1"/>
</dbReference>
<proteinExistence type="inferred from homology"/>
<sequence>MTTHSIPTGFDTLAARVHGPVFRPGQDGYDAECAGFQTGLRHRPDVVVGATGAADVRAAVEFAATNELPIAVQATGHGVAEAACGGMLISTRRMAGVRIDPATRTAWIDAGTRWAEVIDAAAPHGLAPLSGSSPDVGAVGYTLGGGLGLLSRRFGYAADHVRTIDVVTTDGVLHRVTAESDPELFWALRGGHGNLGVVTAMEVDLMPVDRIYGGRLMFDTELVDEALRVYLEWTATVPDELTSSVSLMRYPDFDGVPEPFRGRYFVQVRVAHLGEPAEGERLVAPLRDVGPRLLDTLGELPFTASASICADPAEPHAYRGDSLLLRDLDLDALRSVIAIGGPDAPIMCVVQLNHLGGALARPPAVPNAVSHRDARFLLRVLSPVEPSEPSEVDIAAGLHGRVLDALEPWSAGAGSVNFRFAATGPADRARPLHDAATRRGLVAAKAAHDPGNLLRVNNNIPPEGSAGRG</sequence>
<dbReference type="GO" id="GO:0071949">
    <property type="term" value="F:FAD binding"/>
    <property type="evidence" value="ECO:0007669"/>
    <property type="project" value="InterPro"/>
</dbReference>
<dbReference type="SUPFAM" id="SSF56176">
    <property type="entry name" value="FAD-binding/transporter-associated domain-like"/>
    <property type="match status" value="1"/>
</dbReference>
<dbReference type="Proteomes" id="UP000242444">
    <property type="component" value="Unassembled WGS sequence"/>
</dbReference>
<organism evidence="7 8">
    <name type="scientific">Amycolatopsis antarctica</name>
    <dbReference type="NCBI Taxonomy" id="1854586"/>
    <lineage>
        <taxon>Bacteria</taxon>
        <taxon>Bacillati</taxon>
        <taxon>Actinomycetota</taxon>
        <taxon>Actinomycetes</taxon>
        <taxon>Pseudonocardiales</taxon>
        <taxon>Pseudonocardiaceae</taxon>
        <taxon>Amycolatopsis</taxon>
    </lineage>
</organism>
<reference evidence="7 8" key="1">
    <citation type="submission" date="2017-07" db="EMBL/GenBank/DDBJ databases">
        <title>Amycolatopsis antarcticus sp. nov., isolated from the surface of an Antarcticus brown macroalga.</title>
        <authorList>
            <person name="Wang J."/>
            <person name="Leiva S."/>
            <person name="Huang J."/>
            <person name="Huang Y."/>
        </authorList>
    </citation>
    <scope>NUCLEOTIDE SEQUENCE [LARGE SCALE GENOMIC DNA]</scope>
    <source>
        <strain evidence="7 8">AU-G6</strain>
    </source>
</reference>